<dbReference type="AlphaFoldDB" id="A0A8T0HDX4"/>
<sequence length="115" mass="12312">MVAAGRGVALCWCEITTMVALADQGSLDILSGTWGFKPGALWAFCEAGDGEGDRYGQMSPSNINYEFSEGIPEMLLSRAKAGYVDDALLTLELGYRPVKVVLVAIGEVYLKEVSS</sequence>
<comment type="caution">
    <text evidence="2">The sequence shown here is derived from an EMBL/GenBank/DDBJ whole genome shotgun (WGS) entry which is preliminary data.</text>
</comment>
<evidence type="ECO:0000256" key="1">
    <source>
        <dbReference type="SAM" id="SignalP"/>
    </source>
</evidence>
<proteinExistence type="predicted"/>
<keyword evidence="3" id="KW-1185">Reference proteome</keyword>
<protein>
    <submittedName>
        <fullName evidence="2">Uncharacterized protein</fullName>
    </submittedName>
</protein>
<dbReference type="EMBL" id="CM026427">
    <property type="protein sequence ID" value="KAG0569500.1"/>
    <property type="molecule type" value="Genomic_DNA"/>
</dbReference>
<organism evidence="2 3">
    <name type="scientific">Ceratodon purpureus</name>
    <name type="common">Fire moss</name>
    <name type="synonym">Dicranum purpureum</name>
    <dbReference type="NCBI Taxonomy" id="3225"/>
    <lineage>
        <taxon>Eukaryota</taxon>
        <taxon>Viridiplantae</taxon>
        <taxon>Streptophyta</taxon>
        <taxon>Embryophyta</taxon>
        <taxon>Bryophyta</taxon>
        <taxon>Bryophytina</taxon>
        <taxon>Bryopsida</taxon>
        <taxon>Dicranidae</taxon>
        <taxon>Pseudoditrichales</taxon>
        <taxon>Ditrichaceae</taxon>
        <taxon>Ceratodon</taxon>
    </lineage>
</organism>
<feature type="signal peptide" evidence="1">
    <location>
        <begin position="1"/>
        <end position="22"/>
    </location>
</feature>
<feature type="chain" id="PRO_5035816854" evidence="1">
    <location>
        <begin position="23"/>
        <end position="115"/>
    </location>
</feature>
<evidence type="ECO:0000313" key="2">
    <source>
        <dbReference type="EMBL" id="KAG0569500.1"/>
    </source>
</evidence>
<dbReference type="Proteomes" id="UP000822688">
    <property type="component" value="Chromosome 6"/>
</dbReference>
<evidence type="ECO:0000313" key="3">
    <source>
        <dbReference type="Proteomes" id="UP000822688"/>
    </source>
</evidence>
<reference evidence="2 3" key="1">
    <citation type="submission" date="2020-06" db="EMBL/GenBank/DDBJ databases">
        <title>WGS assembly of Ceratodon purpureus strain R40.</title>
        <authorList>
            <person name="Carey S.B."/>
            <person name="Jenkins J."/>
            <person name="Shu S."/>
            <person name="Lovell J.T."/>
            <person name="Sreedasyam A."/>
            <person name="Maumus F."/>
            <person name="Tiley G.P."/>
            <person name="Fernandez-Pozo N."/>
            <person name="Barry K."/>
            <person name="Chen C."/>
            <person name="Wang M."/>
            <person name="Lipzen A."/>
            <person name="Daum C."/>
            <person name="Saski C.A."/>
            <person name="Payton A.C."/>
            <person name="Mcbreen J.C."/>
            <person name="Conrad R.E."/>
            <person name="Kollar L.M."/>
            <person name="Olsson S."/>
            <person name="Huttunen S."/>
            <person name="Landis J.B."/>
            <person name="Wickett N.J."/>
            <person name="Johnson M.G."/>
            <person name="Rensing S.A."/>
            <person name="Grimwood J."/>
            <person name="Schmutz J."/>
            <person name="Mcdaniel S.F."/>
        </authorList>
    </citation>
    <scope>NUCLEOTIDE SEQUENCE [LARGE SCALE GENOMIC DNA]</scope>
    <source>
        <strain evidence="2 3">R40</strain>
    </source>
</reference>
<accession>A0A8T0HDX4</accession>
<gene>
    <name evidence="2" type="ORF">KC19_6G095200</name>
</gene>
<name>A0A8T0HDX4_CERPU</name>
<keyword evidence="1" id="KW-0732">Signal</keyword>